<dbReference type="Gene3D" id="3.90.1510.10">
    <property type="entry name" value="Glycerate kinase, domain 2"/>
    <property type="match status" value="1"/>
</dbReference>
<dbReference type="GO" id="GO:0031388">
    <property type="term" value="P:organic acid phosphorylation"/>
    <property type="evidence" value="ECO:0007669"/>
    <property type="project" value="UniProtKB-UniRule"/>
</dbReference>
<evidence type="ECO:0000256" key="4">
    <source>
        <dbReference type="PIRNR" id="PIRNR006078"/>
    </source>
</evidence>
<gene>
    <name evidence="5" type="ORF">H9838_01220</name>
</gene>
<evidence type="ECO:0000256" key="2">
    <source>
        <dbReference type="ARBA" id="ARBA00022679"/>
    </source>
</evidence>
<accession>A0A9D2BZ59</accession>
<reference evidence="5" key="1">
    <citation type="journal article" date="2021" name="PeerJ">
        <title>Extensive microbial diversity within the chicken gut microbiome revealed by metagenomics and culture.</title>
        <authorList>
            <person name="Gilroy R."/>
            <person name="Ravi A."/>
            <person name="Getino M."/>
            <person name="Pursley I."/>
            <person name="Horton D.L."/>
            <person name="Alikhan N.F."/>
            <person name="Baker D."/>
            <person name="Gharbi K."/>
            <person name="Hall N."/>
            <person name="Watson M."/>
            <person name="Adriaenssens E.M."/>
            <person name="Foster-Nyarko E."/>
            <person name="Jarju S."/>
            <person name="Secka A."/>
            <person name="Antonio M."/>
            <person name="Oren A."/>
            <person name="Chaudhuri R.R."/>
            <person name="La Ragione R."/>
            <person name="Hildebrand F."/>
            <person name="Pallen M.J."/>
        </authorList>
    </citation>
    <scope>NUCLEOTIDE SEQUENCE</scope>
    <source>
        <strain evidence="5">1282</strain>
    </source>
</reference>
<dbReference type="PIRSF" id="PIRSF006078">
    <property type="entry name" value="GlxK"/>
    <property type="match status" value="1"/>
</dbReference>
<evidence type="ECO:0000313" key="6">
    <source>
        <dbReference type="Proteomes" id="UP000823915"/>
    </source>
</evidence>
<dbReference type="Gene3D" id="3.40.50.10350">
    <property type="entry name" value="Glycerate kinase, domain 1"/>
    <property type="match status" value="1"/>
</dbReference>
<dbReference type="SUPFAM" id="SSF110738">
    <property type="entry name" value="Glycerate kinase I"/>
    <property type="match status" value="1"/>
</dbReference>
<protein>
    <submittedName>
        <fullName evidence="5">Glycerate kinase</fullName>
    </submittedName>
</protein>
<proteinExistence type="inferred from homology"/>
<organism evidence="5 6">
    <name type="scientific">Candidatus Acutalibacter pullistercoris</name>
    <dbReference type="NCBI Taxonomy" id="2838418"/>
    <lineage>
        <taxon>Bacteria</taxon>
        <taxon>Bacillati</taxon>
        <taxon>Bacillota</taxon>
        <taxon>Clostridia</taxon>
        <taxon>Eubacteriales</taxon>
        <taxon>Acutalibacteraceae</taxon>
        <taxon>Acutalibacter</taxon>
    </lineage>
</organism>
<reference evidence="5" key="2">
    <citation type="submission" date="2021-04" db="EMBL/GenBank/DDBJ databases">
        <authorList>
            <person name="Gilroy R."/>
        </authorList>
    </citation>
    <scope>NUCLEOTIDE SEQUENCE</scope>
    <source>
        <strain evidence="5">1282</strain>
    </source>
</reference>
<keyword evidence="2 4" id="KW-0808">Transferase</keyword>
<dbReference type="InterPro" id="IPR004381">
    <property type="entry name" value="Glycerate_kinase"/>
</dbReference>
<dbReference type="AlphaFoldDB" id="A0A9D2BZ59"/>
<name>A0A9D2BZ59_9FIRM</name>
<dbReference type="PANTHER" id="PTHR21599:SF0">
    <property type="entry name" value="GLYCERATE KINASE"/>
    <property type="match status" value="1"/>
</dbReference>
<dbReference type="GO" id="GO:0008887">
    <property type="term" value="F:glycerate kinase activity"/>
    <property type="evidence" value="ECO:0007669"/>
    <property type="project" value="UniProtKB-UniRule"/>
</dbReference>
<dbReference type="InterPro" id="IPR018193">
    <property type="entry name" value="Glyc_kinase_flavodox-like_fold"/>
</dbReference>
<dbReference type="InterPro" id="IPR036129">
    <property type="entry name" value="Glycerate_kinase_sf"/>
</dbReference>
<sequence length="378" mass="38847">MKKIVLAPDSFKGTLSSQQVCREIAQAAGKVFPRCQVIVVPVADGGEGSVEAFLSAVGGERKELEVQGPFGEGVPAFYGLLDGGRTGVIEMAACAGLPLAQGRLDPARASTYGVGQLLVQAVEQGCEKIILGLGGSCTNDGGCGAAAAAGARFFRENGESFVPTGGTLGEIAQVDVGELREKFRGVELIAMCDIDNPLYGKTGAAYVFGPQKGADPALVELLDQNLRGLERAVKKSLGVDLAQMPGAGAAGGMGYGMAALFGAKLQPGIDTVLDTVDFDGLVKGADLVFSGEGRLDSQSLGGKVVDGVARRAKDAGVPLVALVGQIGEGFEPMYHRGLSAVFSINRAAQPLEESAPHAAENLGLTAENVLRLWRAGES</sequence>
<comment type="caution">
    <text evidence="5">The sequence shown here is derived from an EMBL/GenBank/DDBJ whole genome shotgun (WGS) entry which is preliminary data.</text>
</comment>
<dbReference type="EMBL" id="DXDU01000016">
    <property type="protein sequence ID" value="HIY25778.1"/>
    <property type="molecule type" value="Genomic_DNA"/>
</dbReference>
<comment type="similarity">
    <text evidence="1 4">Belongs to the glycerate kinase type-1 family.</text>
</comment>
<evidence type="ECO:0000313" key="5">
    <source>
        <dbReference type="EMBL" id="HIY25778.1"/>
    </source>
</evidence>
<dbReference type="InterPro" id="IPR018197">
    <property type="entry name" value="Glycerate_kinase_RE-like"/>
</dbReference>
<dbReference type="Proteomes" id="UP000823915">
    <property type="component" value="Unassembled WGS sequence"/>
</dbReference>
<keyword evidence="3 4" id="KW-0418">Kinase</keyword>
<evidence type="ECO:0000256" key="3">
    <source>
        <dbReference type="ARBA" id="ARBA00022777"/>
    </source>
</evidence>
<evidence type="ECO:0000256" key="1">
    <source>
        <dbReference type="ARBA" id="ARBA00006284"/>
    </source>
</evidence>
<dbReference type="NCBIfam" id="TIGR00045">
    <property type="entry name" value="glycerate kinase"/>
    <property type="match status" value="1"/>
</dbReference>
<dbReference type="Pfam" id="PF02595">
    <property type="entry name" value="Gly_kinase"/>
    <property type="match status" value="1"/>
</dbReference>
<dbReference type="PANTHER" id="PTHR21599">
    <property type="entry name" value="GLYCERATE KINASE"/>
    <property type="match status" value="1"/>
</dbReference>